<dbReference type="GO" id="GO:0042803">
    <property type="term" value="F:protein homodimerization activity"/>
    <property type="evidence" value="ECO:0007669"/>
    <property type="project" value="InterPro"/>
</dbReference>
<dbReference type="PANTHER" id="PTHR46833:SF1">
    <property type="entry name" value="TELOMERIC REPEAT-BINDING FACTOR 2"/>
    <property type="match status" value="1"/>
</dbReference>
<feature type="non-terminal residue" evidence="13">
    <location>
        <position position="673"/>
    </location>
</feature>
<gene>
    <name evidence="13" type="primary">Terf2</name>
    <name evidence="13" type="ORF">CALNIC_R04750</name>
</gene>
<dbReference type="Gene3D" id="1.25.40.210">
    <property type="entry name" value="Telomere repeat-binding factor, dimerisation domain"/>
    <property type="match status" value="1"/>
</dbReference>
<dbReference type="GO" id="GO:0061820">
    <property type="term" value="P:telomeric D-loop disassembly"/>
    <property type="evidence" value="ECO:0007669"/>
    <property type="project" value="TreeGrafter"/>
</dbReference>
<feature type="non-terminal residue" evidence="13">
    <location>
        <position position="1"/>
    </location>
</feature>
<feature type="region of interest" description="Disordered" evidence="10">
    <location>
        <begin position="537"/>
        <end position="589"/>
    </location>
</feature>
<organism evidence="13 14">
    <name type="scientific">Caloenas nicobarica</name>
    <name type="common">Nicobar pigeon</name>
    <dbReference type="NCBI Taxonomy" id="187106"/>
    <lineage>
        <taxon>Eukaryota</taxon>
        <taxon>Metazoa</taxon>
        <taxon>Chordata</taxon>
        <taxon>Craniata</taxon>
        <taxon>Vertebrata</taxon>
        <taxon>Euteleostomi</taxon>
        <taxon>Archelosauria</taxon>
        <taxon>Archosauria</taxon>
        <taxon>Dinosauria</taxon>
        <taxon>Saurischia</taxon>
        <taxon>Theropoda</taxon>
        <taxon>Coelurosauria</taxon>
        <taxon>Aves</taxon>
        <taxon>Neognathae</taxon>
        <taxon>Neoaves</taxon>
        <taxon>Columbimorphae</taxon>
        <taxon>Columbiformes</taxon>
        <taxon>Columbidae</taxon>
        <taxon>Caloenas</taxon>
    </lineage>
</organism>
<dbReference type="InterPro" id="IPR030657">
    <property type="entry name" value="TERF2"/>
</dbReference>
<dbReference type="GO" id="GO:0032208">
    <property type="term" value="P:negative regulation of telomere maintenance via recombination"/>
    <property type="evidence" value="ECO:0007669"/>
    <property type="project" value="TreeGrafter"/>
</dbReference>
<comment type="caution">
    <text evidence="13">The sequence shown here is derived from an EMBL/GenBank/DDBJ whole genome shotgun (WGS) entry which is preliminary data.</text>
</comment>
<dbReference type="Pfam" id="PF00249">
    <property type="entry name" value="Myb_DNA-binding"/>
    <property type="match status" value="1"/>
</dbReference>
<keyword evidence="6" id="KW-0131">Cell cycle</keyword>
<evidence type="ECO:0000256" key="4">
    <source>
        <dbReference type="ARBA" id="ARBA00023125"/>
    </source>
</evidence>
<evidence type="ECO:0000259" key="11">
    <source>
        <dbReference type="PROSITE" id="PS50090"/>
    </source>
</evidence>
<evidence type="ECO:0000256" key="1">
    <source>
        <dbReference type="ARBA" id="ARBA00004574"/>
    </source>
</evidence>
<feature type="compositionally biased region" description="Low complexity" evidence="10">
    <location>
        <begin position="234"/>
        <end position="245"/>
    </location>
</feature>
<evidence type="ECO:0000259" key="12">
    <source>
        <dbReference type="PROSITE" id="PS51294"/>
    </source>
</evidence>
<feature type="domain" description="HTH myb-type" evidence="12">
    <location>
        <begin position="619"/>
        <end position="672"/>
    </location>
</feature>
<dbReference type="GO" id="GO:0070198">
    <property type="term" value="P:protein localization to chromosome, telomeric region"/>
    <property type="evidence" value="ECO:0007669"/>
    <property type="project" value="TreeGrafter"/>
</dbReference>
<evidence type="ECO:0000256" key="2">
    <source>
        <dbReference type="ARBA" id="ARBA00022454"/>
    </source>
</evidence>
<dbReference type="GO" id="GO:0032210">
    <property type="term" value="P:regulation of telomere maintenance via telomerase"/>
    <property type="evidence" value="ECO:0007669"/>
    <property type="project" value="TreeGrafter"/>
</dbReference>
<dbReference type="EMBL" id="VZSB01001439">
    <property type="protein sequence ID" value="NWX03348.1"/>
    <property type="molecule type" value="Genomic_DNA"/>
</dbReference>
<evidence type="ECO:0000256" key="3">
    <source>
        <dbReference type="ARBA" id="ARBA00022895"/>
    </source>
</evidence>
<dbReference type="FunFam" id="1.10.10.60:FF:000129">
    <property type="entry name" value="Telomeric repeat-binding factor 2"/>
    <property type="match status" value="1"/>
</dbReference>
<dbReference type="FunFam" id="1.25.40.210:FF:000002">
    <property type="entry name" value="Telomeric repeat-binding factor 2"/>
    <property type="match status" value="1"/>
</dbReference>
<dbReference type="GO" id="GO:0003691">
    <property type="term" value="F:double-stranded telomeric DNA binding"/>
    <property type="evidence" value="ECO:0007669"/>
    <property type="project" value="TreeGrafter"/>
</dbReference>
<dbReference type="InterPro" id="IPR013867">
    <property type="entry name" value="Telomere_rpt-bd_fac_dimer_dom"/>
</dbReference>
<comment type="subcellular location">
    <subcellularLocation>
        <location evidence="1">Chromosome</location>
        <location evidence="1">Telomere</location>
    </subcellularLocation>
</comment>
<dbReference type="GO" id="GO:0070187">
    <property type="term" value="C:shelterin complex"/>
    <property type="evidence" value="ECO:0007669"/>
    <property type="project" value="TreeGrafter"/>
</dbReference>
<accession>A0A7K6SZG1</accession>
<dbReference type="Pfam" id="PF08558">
    <property type="entry name" value="TRF"/>
    <property type="match status" value="1"/>
</dbReference>
<dbReference type="SUPFAM" id="SSF46689">
    <property type="entry name" value="Homeodomain-like"/>
    <property type="match status" value="1"/>
</dbReference>
<evidence type="ECO:0000256" key="7">
    <source>
        <dbReference type="ARBA" id="ARBA00071647"/>
    </source>
</evidence>
<dbReference type="CDD" id="cd11654">
    <property type="entry name" value="TRF2_RBM"/>
    <property type="match status" value="1"/>
</dbReference>
<evidence type="ECO:0000313" key="13">
    <source>
        <dbReference type="EMBL" id="NWX03348.1"/>
    </source>
</evidence>
<protein>
    <recommendedName>
        <fullName evidence="7">Telomeric repeat-binding factor 2</fullName>
    </recommendedName>
    <alternativeName>
        <fullName evidence="9">TTAGGG repeat-binding factor 2</fullName>
    </alternativeName>
    <alternativeName>
        <fullName evidence="8">Telomeric DNA-binding protein</fullName>
    </alternativeName>
</protein>
<dbReference type="InterPro" id="IPR001005">
    <property type="entry name" value="SANT/Myb"/>
</dbReference>
<dbReference type="PANTHER" id="PTHR46833">
    <property type="entry name" value="TELOMERIC REPEAT-BINDING FACTOR 2 TERF2"/>
    <property type="match status" value="1"/>
</dbReference>
<dbReference type="CDD" id="cd11660">
    <property type="entry name" value="SANT_TRF"/>
    <property type="match status" value="1"/>
</dbReference>
<keyword evidence="2" id="KW-0158">Chromosome</keyword>
<keyword evidence="5" id="KW-0539">Nucleus</keyword>
<proteinExistence type="predicted"/>
<feature type="region of interest" description="Disordered" evidence="10">
    <location>
        <begin position="202"/>
        <end position="288"/>
    </location>
</feature>
<dbReference type="Pfam" id="PF16772">
    <property type="entry name" value="TERF2_RBM"/>
    <property type="match status" value="1"/>
</dbReference>
<evidence type="ECO:0000256" key="9">
    <source>
        <dbReference type="ARBA" id="ARBA00083088"/>
    </source>
</evidence>
<feature type="region of interest" description="Disordered" evidence="10">
    <location>
        <begin position="490"/>
        <end position="518"/>
    </location>
</feature>
<dbReference type="GO" id="GO:1905839">
    <property type="term" value="P:negative regulation of telomeric D-loop disassembly"/>
    <property type="evidence" value="ECO:0007669"/>
    <property type="project" value="TreeGrafter"/>
</dbReference>
<dbReference type="AlphaFoldDB" id="A0A7K6SZG1"/>
<dbReference type="GO" id="GO:0098505">
    <property type="term" value="F:G-rich strand telomeric DNA binding"/>
    <property type="evidence" value="ECO:0007669"/>
    <property type="project" value="TreeGrafter"/>
</dbReference>
<dbReference type="PROSITE" id="PS50090">
    <property type="entry name" value="MYB_LIKE"/>
    <property type="match status" value="1"/>
</dbReference>
<evidence type="ECO:0000313" key="14">
    <source>
        <dbReference type="Proteomes" id="UP000546235"/>
    </source>
</evidence>
<dbReference type="GO" id="GO:0005654">
    <property type="term" value="C:nucleoplasm"/>
    <property type="evidence" value="ECO:0007669"/>
    <property type="project" value="UniProtKB-ARBA"/>
</dbReference>
<sequence length="673" mass="73825">EDAVNGHVLHFYFYQAMAAYRSGRNRDFRQLRDVMQALLVRPLEKEPVVVQMLRIMQLLSRIEEGENLDCTFERELELTPLESAIGVLELFQREFSVAEKTMEAVQKMVKEAAVIVCIKNGEFEKALKIVKRHMGKEPKSQRKQNELLAVIREKDVTHPIIKNFSYKNFQQSVFQFLKSYMDDSEPLLLTIMKKTLNSEHAEGSKCSSATPGSANKPKDQAATLQPSGRAKGSAGAAEPAETAAELNGAPSPAGGTDDPTAAPEPMEGDDDSAAAPKATEGDNDPAATPEHITAAVNVLEDASEPMEIPKEPAATAPELPGVSFKDSDSLVAVLLPGGVCSVQAALNSPSGSAQAGPRGCWCRTSVKTKRGREGSGCGRFALGEQTVGSVGLSRWSGLAGGRLGCLWLGVWSCTLQTCFPRTVQEAAGGATLGKPLQAARLCLFCRQPPGAVTTYGMSVLREAFKILSDSQDSDALFTKLDETDFSFPKQLSPSVSHRTKRRKEEEYQDYDISDPPKISHKGKRLLTISKLVMEQDSLCSESSESPDSSQEPVVSSASRPVQKLLDQPVSSRSAKSFHGRWNSSYGNEEKDSWTEEDELFSDAASHETNSLNATVFGSKKQKWTIQESEWIKDGVKKFGEGRWKAICEKYPFQNRTSVMIKDRWRTMKKLGIL</sequence>
<dbReference type="GO" id="GO:0031848">
    <property type="term" value="P:protection from non-homologous end joining at telomere"/>
    <property type="evidence" value="ECO:0007669"/>
    <property type="project" value="InterPro"/>
</dbReference>
<name>A0A7K6SZG1_CALNI</name>
<evidence type="ECO:0000256" key="10">
    <source>
        <dbReference type="SAM" id="MobiDB-lite"/>
    </source>
</evidence>
<dbReference type="InterPro" id="IPR036507">
    <property type="entry name" value="Telomere_rpt-bd_fac_dimer_sf"/>
</dbReference>
<dbReference type="InterPro" id="IPR009057">
    <property type="entry name" value="Homeodomain-like_sf"/>
</dbReference>
<reference evidence="13 14" key="1">
    <citation type="submission" date="2019-09" db="EMBL/GenBank/DDBJ databases">
        <title>Bird 10,000 Genomes (B10K) Project - Family phase.</title>
        <authorList>
            <person name="Zhang G."/>
        </authorList>
    </citation>
    <scope>NUCLEOTIDE SEQUENCE [LARGE SCALE GENOMIC DNA]</scope>
    <source>
        <strain evidence="13">OUT-0007</strain>
        <tissue evidence="13">Blood</tissue>
    </source>
</reference>
<keyword evidence="3" id="KW-0779">Telomere</keyword>
<dbReference type="SUPFAM" id="SSF63600">
    <property type="entry name" value="Telomeric repeat binding factor (TRF) dimerisation domain"/>
    <property type="match status" value="1"/>
</dbReference>
<dbReference type="Proteomes" id="UP000546235">
    <property type="component" value="Unassembled WGS sequence"/>
</dbReference>
<evidence type="ECO:0000256" key="6">
    <source>
        <dbReference type="ARBA" id="ARBA00023306"/>
    </source>
</evidence>
<dbReference type="InterPro" id="IPR031902">
    <property type="entry name" value="TERF2_RBM"/>
</dbReference>
<feature type="compositionally biased region" description="Low complexity" evidence="10">
    <location>
        <begin position="537"/>
        <end position="556"/>
    </location>
</feature>
<dbReference type="GO" id="GO:0003720">
    <property type="term" value="F:telomerase activity"/>
    <property type="evidence" value="ECO:0007669"/>
    <property type="project" value="TreeGrafter"/>
</dbReference>
<dbReference type="PROSITE" id="PS51294">
    <property type="entry name" value="HTH_MYB"/>
    <property type="match status" value="1"/>
</dbReference>
<keyword evidence="4" id="KW-0238">DNA-binding</keyword>
<dbReference type="Gene3D" id="1.10.10.60">
    <property type="entry name" value="Homeodomain-like"/>
    <property type="match status" value="1"/>
</dbReference>
<dbReference type="GO" id="GO:0031627">
    <property type="term" value="P:telomeric loop formation"/>
    <property type="evidence" value="ECO:0007669"/>
    <property type="project" value="TreeGrafter"/>
</dbReference>
<dbReference type="SMART" id="SM00717">
    <property type="entry name" value="SANT"/>
    <property type="match status" value="1"/>
</dbReference>
<evidence type="ECO:0000256" key="5">
    <source>
        <dbReference type="ARBA" id="ARBA00023242"/>
    </source>
</evidence>
<feature type="domain" description="Myb-like" evidence="11">
    <location>
        <begin position="619"/>
        <end position="668"/>
    </location>
</feature>
<dbReference type="InterPro" id="IPR017930">
    <property type="entry name" value="Myb_dom"/>
</dbReference>
<keyword evidence="14" id="KW-1185">Reference proteome</keyword>
<evidence type="ECO:0000256" key="8">
    <source>
        <dbReference type="ARBA" id="ARBA00081836"/>
    </source>
</evidence>